<dbReference type="Gene3D" id="3.20.80.10">
    <property type="entry name" value="Regulatory factor, effector binding domain"/>
    <property type="match status" value="1"/>
</dbReference>
<dbReference type="InterPro" id="IPR020449">
    <property type="entry name" value="Tscrpt_reg_AraC-type_HTH"/>
</dbReference>
<evidence type="ECO:0000313" key="5">
    <source>
        <dbReference type="EMBL" id="GAB52993.1"/>
    </source>
</evidence>
<dbReference type="PANTHER" id="PTHR47504:SF3">
    <property type="entry name" value="HTH-TYPE TRANSCRIPTIONAL REGULATOR YKGA-RELATED"/>
    <property type="match status" value="1"/>
</dbReference>
<dbReference type="SUPFAM" id="SSF46689">
    <property type="entry name" value="Homeodomain-like"/>
    <property type="match status" value="1"/>
</dbReference>
<dbReference type="Gene3D" id="1.10.10.60">
    <property type="entry name" value="Homeodomain-like"/>
    <property type="match status" value="1"/>
</dbReference>
<dbReference type="EMBL" id="BAFF01000010">
    <property type="protein sequence ID" value="GAB52993.1"/>
    <property type="molecule type" value="Genomic_DNA"/>
</dbReference>
<name>H5V4T5_ATLHE</name>
<dbReference type="SMART" id="SM00342">
    <property type="entry name" value="HTH_ARAC"/>
    <property type="match status" value="1"/>
</dbReference>
<evidence type="ECO:0000313" key="6">
    <source>
        <dbReference type="Proteomes" id="UP000010297"/>
    </source>
</evidence>
<accession>H5V4T5</accession>
<comment type="caution">
    <text evidence="5">The sequence shown here is derived from an EMBL/GenBank/DDBJ whole genome shotgun (WGS) entry which is preliminary data.</text>
</comment>
<keyword evidence="6" id="KW-1185">Reference proteome</keyword>
<dbReference type="InterPro" id="IPR009057">
    <property type="entry name" value="Homeodomain-like_sf"/>
</dbReference>
<dbReference type="eggNOG" id="COG2207">
    <property type="taxonomic scope" value="Bacteria"/>
</dbReference>
<organism evidence="5 6">
    <name type="scientific">Atlantibacter hermannii NBRC 105704</name>
    <dbReference type="NCBI Taxonomy" id="1115512"/>
    <lineage>
        <taxon>Bacteria</taxon>
        <taxon>Pseudomonadati</taxon>
        <taxon>Pseudomonadota</taxon>
        <taxon>Gammaproteobacteria</taxon>
        <taxon>Enterobacterales</taxon>
        <taxon>Enterobacteriaceae</taxon>
        <taxon>Atlantibacter</taxon>
    </lineage>
</organism>
<dbReference type="Pfam" id="PF12833">
    <property type="entry name" value="HTH_18"/>
    <property type="match status" value="1"/>
</dbReference>
<keyword evidence="3" id="KW-0804">Transcription</keyword>
<keyword evidence="2" id="KW-0238">DNA-binding</keyword>
<evidence type="ECO:0000256" key="3">
    <source>
        <dbReference type="ARBA" id="ARBA00023163"/>
    </source>
</evidence>
<dbReference type="InterPro" id="IPR050959">
    <property type="entry name" value="MarA-like"/>
</dbReference>
<gene>
    <name evidence="5" type="ORF">EH105704_10_01000</name>
</gene>
<evidence type="ECO:0000256" key="1">
    <source>
        <dbReference type="ARBA" id="ARBA00023015"/>
    </source>
</evidence>
<dbReference type="PROSITE" id="PS01124">
    <property type="entry name" value="HTH_ARAC_FAMILY_2"/>
    <property type="match status" value="1"/>
</dbReference>
<dbReference type="InterPro" id="IPR018060">
    <property type="entry name" value="HTH_AraC"/>
</dbReference>
<dbReference type="InterPro" id="IPR011256">
    <property type="entry name" value="Reg_factor_effector_dom_sf"/>
</dbReference>
<dbReference type="Proteomes" id="UP000010297">
    <property type="component" value="Unassembled WGS sequence"/>
</dbReference>
<protein>
    <recommendedName>
        <fullName evidence="4">HTH araC/xylS-type domain-containing protein</fullName>
    </recommendedName>
</protein>
<dbReference type="GO" id="GO:0043565">
    <property type="term" value="F:sequence-specific DNA binding"/>
    <property type="evidence" value="ECO:0007669"/>
    <property type="project" value="InterPro"/>
</dbReference>
<feature type="domain" description="HTH araC/xylS-type" evidence="4">
    <location>
        <begin position="1"/>
        <end position="57"/>
    </location>
</feature>
<dbReference type="AlphaFoldDB" id="H5V4T5"/>
<dbReference type="PRINTS" id="PR00032">
    <property type="entry name" value="HTHARAC"/>
</dbReference>
<reference evidence="5 6" key="1">
    <citation type="submission" date="2012-02" db="EMBL/GenBank/DDBJ databases">
        <title>Whole genome shotgun sequence of Escherichia hermannii NBRC 105704.</title>
        <authorList>
            <person name="Yoshida I."/>
            <person name="Hosoyama A."/>
            <person name="Tsuchikane K."/>
            <person name="Katsumata H."/>
            <person name="Yamazaki S."/>
            <person name="Fujita N."/>
        </authorList>
    </citation>
    <scope>NUCLEOTIDE SEQUENCE [LARGE SCALE GENOMIC DNA]</scope>
    <source>
        <strain evidence="5 6">NBRC 105704</strain>
    </source>
</reference>
<dbReference type="GO" id="GO:0003700">
    <property type="term" value="F:DNA-binding transcription factor activity"/>
    <property type="evidence" value="ECO:0007669"/>
    <property type="project" value="InterPro"/>
</dbReference>
<evidence type="ECO:0000256" key="2">
    <source>
        <dbReference type="ARBA" id="ARBA00023125"/>
    </source>
</evidence>
<dbReference type="PANTHER" id="PTHR47504">
    <property type="entry name" value="RIGHT ORIGIN-BINDING PROTEIN"/>
    <property type="match status" value="1"/>
</dbReference>
<evidence type="ECO:0000259" key="4">
    <source>
        <dbReference type="PROSITE" id="PS01124"/>
    </source>
</evidence>
<keyword evidence="1" id="KW-0805">Transcription regulation</keyword>
<proteinExistence type="predicted"/>
<sequence>MGEYILKRRISRAAILLRMTSLPVTEIAFLFHYHSSQGFSRSFKKYTGLTPSEYRTSAVWDFNKLQPSLLLENYSIPDVKLCELDERLTYTDLITEHDHIFDPAAKDVTKTIRKTLLNSRGTIKEMAILSRRPEALGKSRENLAEVFIAYYSDETPDYSESTCSFFGKYAIVNFDGDWETYSAYSKMIYVWVMAQNKLVLRNDAHLFKLHSYTEEKICFDMYIPVV</sequence>